<dbReference type="OMA" id="WCQKYEL"/>
<evidence type="ECO:0000313" key="2">
    <source>
        <dbReference type="EMBL" id="VDO33987.1"/>
    </source>
</evidence>
<dbReference type="OrthoDB" id="5870303at2759"/>
<dbReference type="EMBL" id="UZAF01016793">
    <property type="protein sequence ID" value="VDO33987.1"/>
    <property type="molecule type" value="Genomic_DNA"/>
</dbReference>
<feature type="compositionally biased region" description="Basic and acidic residues" evidence="1">
    <location>
        <begin position="268"/>
        <end position="279"/>
    </location>
</feature>
<reference evidence="2 3" key="2">
    <citation type="submission" date="2018-11" db="EMBL/GenBank/DDBJ databases">
        <authorList>
            <consortium name="Pathogen Informatics"/>
        </authorList>
    </citation>
    <scope>NUCLEOTIDE SEQUENCE [LARGE SCALE GENOMIC DNA]</scope>
    <source>
        <strain evidence="2 3">MHpl1</strain>
    </source>
</reference>
<sequence>MCDNSGPLTPPVYDDDDEENNEHFEKDILVIANNFPASLNFFCNPRNELMRDRLCYGQLDQYALACADDTPPLQLVPFCLAFKRHCHLVNYPADDWCVREFDRYDEYCTRAKKSKCKSCTHDLSCYCEPYQCTWQRYGYETAIWCQRYELYCNEKERRNKADELVSLMDGAVRVHYRCMHLFNLPKVICDPFRRQFDYNRCMKFLFDCELISEWDDEEESDKESGKEKGETASSEGSTSTKVLTPTPDDQKLAAKIAEEEKALEQLLKEKEKEDKEKFMVLDSPAHGNPQL</sequence>
<dbReference type="Proteomes" id="UP000268014">
    <property type="component" value="Unassembled WGS sequence"/>
</dbReference>
<reference evidence="4" key="1">
    <citation type="submission" date="2017-02" db="UniProtKB">
        <authorList>
            <consortium name="WormBaseParasite"/>
        </authorList>
    </citation>
    <scope>IDENTIFICATION</scope>
</reference>
<dbReference type="WBParaSite" id="HPLM_0000815001-mRNA-1">
    <property type="protein sequence ID" value="HPLM_0000815001-mRNA-1"/>
    <property type="gene ID" value="HPLM_0000815001"/>
</dbReference>
<feature type="region of interest" description="Disordered" evidence="1">
    <location>
        <begin position="268"/>
        <end position="291"/>
    </location>
</feature>
<feature type="compositionally biased region" description="Low complexity" evidence="1">
    <location>
        <begin position="231"/>
        <end position="241"/>
    </location>
</feature>
<name>A0A0N4WCB9_HAEPC</name>
<accession>A0A0N4WCB9</accession>
<dbReference type="AlphaFoldDB" id="A0A0N4WCB9"/>
<organism evidence="4">
    <name type="scientific">Haemonchus placei</name>
    <name type="common">Barber's pole worm</name>
    <dbReference type="NCBI Taxonomy" id="6290"/>
    <lineage>
        <taxon>Eukaryota</taxon>
        <taxon>Metazoa</taxon>
        <taxon>Ecdysozoa</taxon>
        <taxon>Nematoda</taxon>
        <taxon>Chromadorea</taxon>
        <taxon>Rhabditida</taxon>
        <taxon>Rhabditina</taxon>
        <taxon>Rhabditomorpha</taxon>
        <taxon>Strongyloidea</taxon>
        <taxon>Trichostrongylidae</taxon>
        <taxon>Haemonchus</taxon>
    </lineage>
</organism>
<evidence type="ECO:0000313" key="4">
    <source>
        <dbReference type="WBParaSite" id="HPLM_0000815001-mRNA-1"/>
    </source>
</evidence>
<evidence type="ECO:0000313" key="3">
    <source>
        <dbReference type="Proteomes" id="UP000268014"/>
    </source>
</evidence>
<protein>
    <submittedName>
        <fullName evidence="4">GDNF domain-containing protein</fullName>
    </submittedName>
</protein>
<keyword evidence="3" id="KW-1185">Reference proteome</keyword>
<proteinExistence type="predicted"/>
<feature type="region of interest" description="Disordered" evidence="1">
    <location>
        <begin position="218"/>
        <end position="253"/>
    </location>
</feature>
<gene>
    <name evidence="2" type="ORF">HPLM_LOCUS8142</name>
</gene>
<evidence type="ECO:0000256" key="1">
    <source>
        <dbReference type="SAM" id="MobiDB-lite"/>
    </source>
</evidence>